<name>A0A4Y8QCB3_9BACL</name>
<dbReference type="RefSeq" id="WP_134748802.1">
    <property type="nucleotide sequence ID" value="NZ_MYFO02000001.1"/>
</dbReference>
<organism evidence="4 5">
    <name type="scientific">Paenibacillus athensensis</name>
    <dbReference type="NCBI Taxonomy" id="1967502"/>
    <lineage>
        <taxon>Bacteria</taxon>
        <taxon>Bacillati</taxon>
        <taxon>Bacillota</taxon>
        <taxon>Bacilli</taxon>
        <taxon>Bacillales</taxon>
        <taxon>Paenibacillaceae</taxon>
        <taxon>Paenibacillus</taxon>
    </lineage>
</organism>
<evidence type="ECO:0000313" key="5">
    <source>
        <dbReference type="Proteomes" id="UP000298246"/>
    </source>
</evidence>
<dbReference type="InterPro" id="IPR009081">
    <property type="entry name" value="PP-bd_ACP"/>
</dbReference>
<dbReference type="PROSITE" id="PS00012">
    <property type="entry name" value="PHOSPHOPANTETHEINE"/>
    <property type="match status" value="1"/>
</dbReference>
<keyword evidence="5" id="KW-1185">Reference proteome</keyword>
<dbReference type="Gene3D" id="1.10.1200.10">
    <property type="entry name" value="ACP-like"/>
    <property type="match status" value="1"/>
</dbReference>
<evidence type="ECO:0000313" key="4">
    <source>
        <dbReference type="EMBL" id="TFE91872.1"/>
    </source>
</evidence>
<proteinExistence type="predicted"/>
<dbReference type="Pfam" id="PF00550">
    <property type="entry name" value="PP-binding"/>
    <property type="match status" value="1"/>
</dbReference>
<accession>A0A4Y8QCB3</accession>
<dbReference type="SUPFAM" id="SSF47336">
    <property type="entry name" value="ACP-like"/>
    <property type="match status" value="1"/>
</dbReference>
<feature type="domain" description="Carrier" evidence="3">
    <location>
        <begin position="2"/>
        <end position="81"/>
    </location>
</feature>
<dbReference type="InterPro" id="IPR036736">
    <property type="entry name" value="ACP-like_sf"/>
</dbReference>
<sequence length="84" mass="9071">MAVTMETLRRLAAGVLQLDSAAVETLTPDTDLRGLGLSSISAMELVVALENEYGFIVEEDDLLLDSVNTLEKLEKLAVKHLTAV</sequence>
<evidence type="ECO:0000256" key="2">
    <source>
        <dbReference type="ARBA" id="ARBA00022553"/>
    </source>
</evidence>
<protein>
    <recommendedName>
        <fullName evidence="3">Carrier domain-containing protein</fullName>
    </recommendedName>
</protein>
<keyword evidence="1" id="KW-0596">Phosphopantetheine</keyword>
<gene>
    <name evidence="4" type="ORF">B5M42_01120</name>
</gene>
<comment type="caution">
    <text evidence="4">The sequence shown here is derived from an EMBL/GenBank/DDBJ whole genome shotgun (WGS) entry which is preliminary data.</text>
</comment>
<evidence type="ECO:0000256" key="1">
    <source>
        <dbReference type="ARBA" id="ARBA00022450"/>
    </source>
</evidence>
<evidence type="ECO:0000259" key="3">
    <source>
        <dbReference type="PROSITE" id="PS50075"/>
    </source>
</evidence>
<dbReference type="OrthoDB" id="2639732at2"/>
<dbReference type="InterPro" id="IPR006162">
    <property type="entry name" value="Ppantetheine_attach_site"/>
</dbReference>
<keyword evidence="2" id="KW-0597">Phosphoprotein</keyword>
<dbReference type="EMBL" id="MYFO01000001">
    <property type="protein sequence ID" value="TFE91872.1"/>
    <property type="molecule type" value="Genomic_DNA"/>
</dbReference>
<dbReference type="Proteomes" id="UP000298246">
    <property type="component" value="Unassembled WGS sequence"/>
</dbReference>
<reference evidence="4 5" key="1">
    <citation type="submission" date="2017-03" db="EMBL/GenBank/DDBJ databases">
        <title>Isolation of Levoglucosan Utilizing Bacteria.</title>
        <authorList>
            <person name="Arya A.S."/>
        </authorList>
    </citation>
    <scope>NUCLEOTIDE SEQUENCE [LARGE SCALE GENOMIC DNA]</scope>
    <source>
        <strain evidence="4 5">MEC069</strain>
    </source>
</reference>
<dbReference type="AlphaFoldDB" id="A0A4Y8QCB3"/>
<dbReference type="PROSITE" id="PS50075">
    <property type="entry name" value="CARRIER"/>
    <property type="match status" value="1"/>
</dbReference>